<name>Q2H6L8_CHAGB</name>
<dbReference type="Pfam" id="PF05536">
    <property type="entry name" value="Neurochondrin"/>
    <property type="match status" value="1"/>
</dbReference>
<evidence type="ECO:0000313" key="2">
    <source>
        <dbReference type="EMBL" id="EAQ89078.1"/>
    </source>
</evidence>
<dbReference type="AlphaFoldDB" id="Q2H6L8"/>
<proteinExistence type="predicted"/>
<dbReference type="eggNOG" id="ENOG502S540">
    <property type="taxonomic scope" value="Eukaryota"/>
</dbReference>
<dbReference type="PANTHER" id="PTHR13109">
    <property type="entry name" value="NEUROCHONDRIN"/>
    <property type="match status" value="1"/>
</dbReference>
<dbReference type="HOGENOM" id="CLU_028752_0_0_1"/>
<accession>Q2H6L8</accession>
<evidence type="ECO:0008006" key="4">
    <source>
        <dbReference type="Google" id="ProtNLM"/>
    </source>
</evidence>
<dbReference type="VEuPathDB" id="FungiDB:CHGG_05697"/>
<gene>
    <name evidence="2" type="ORF">CHGG_05697</name>
</gene>
<dbReference type="STRING" id="306901.Q2H6L8"/>
<dbReference type="EMBL" id="CH408031">
    <property type="protein sequence ID" value="EAQ89078.1"/>
    <property type="molecule type" value="Genomic_DNA"/>
</dbReference>
<dbReference type="GeneID" id="4391000"/>
<sequence length="501" mass="54020">MTAAPDKDSLRSNISATIGSLVASFKGTDAVTLLSFLASLLPRLEPEVVPSNPKWLPSISKFIRDLVVSRPTAAGRAAFTNLSAALLEIYPFQAPQLLFAEQDTTTTTTSSSNPFSYLLINLMLVDIRATLPTLLEQLNSPTYPATSHRLTSAYNTLSHFTGYLLRSMDSPSTTSDLSWTISPDLLLHLRKSISETLSLTTEYLRDRWDAAVAGAMGLHPDARAGSVSATTTTTTTTTTTNTTTTTTTTTTHPALAWDSTSSELLAANDPLILAAVRALALWIREDDNELLRKEASGLADMLVELYQRSQTAAAAANSGDGEGERRRRLDFRRAVLVAFEGVVAERKGREAVLGEGGWEVLGGDLEAVLGRSLGVEGGSEERGVEEEEAARGVEIVRVLLQIAEEETPGTREAWMDLVTRVAAWDVPETTQAPAVVLECQIAVLQLVTTLLVNANPGMRKRYMHSTSAVLGVANRLTGRVKRDKALADELEDVVGTLAALR</sequence>
<dbReference type="Proteomes" id="UP000001056">
    <property type="component" value="Unassembled WGS sequence"/>
</dbReference>
<organism evidence="2 3">
    <name type="scientific">Chaetomium globosum (strain ATCC 6205 / CBS 148.51 / DSM 1962 / NBRC 6347 / NRRL 1970)</name>
    <name type="common">Soil fungus</name>
    <dbReference type="NCBI Taxonomy" id="306901"/>
    <lineage>
        <taxon>Eukaryota</taxon>
        <taxon>Fungi</taxon>
        <taxon>Dikarya</taxon>
        <taxon>Ascomycota</taxon>
        <taxon>Pezizomycotina</taxon>
        <taxon>Sordariomycetes</taxon>
        <taxon>Sordariomycetidae</taxon>
        <taxon>Sordariales</taxon>
        <taxon>Chaetomiaceae</taxon>
        <taxon>Chaetomium</taxon>
    </lineage>
</organism>
<dbReference type="OMA" id="CFAWLNS"/>
<dbReference type="InParanoid" id="Q2H6L8"/>
<evidence type="ECO:0000313" key="3">
    <source>
        <dbReference type="Proteomes" id="UP000001056"/>
    </source>
</evidence>
<dbReference type="OrthoDB" id="8962942at2759"/>
<dbReference type="RefSeq" id="XP_001221792.1">
    <property type="nucleotide sequence ID" value="XM_001221791.1"/>
</dbReference>
<reference evidence="3" key="1">
    <citation type="journal article" date="2015" name="Genome Announc.">
        <title>Draft genome sequence of the cellulolytic fungus Chaetomium globosum.</title>
        <authorList>
            <person name="Cuomo C.A."/>
            <person name="Untereiner W.A."/>
            <person name="Ma L.-J."/>
            <person name="Grabherr M."/>
            <person name="Birren B.W."/>
        </authorList>
    </citation>
    <scope>NUCLEOTIDE SEQUENCE [LARGE SCALE GENOMIC DNA]</scope>
    <source>
        <strain evidence="3">ATCC 6205 / CBS 148.51 / DSM 1962 / NBRC 6347 / NRRL 1970</strain>
    </source>
</reference>
<evidence type="ECO:0000256" key="1">
    <source>
        <dbReference type="SAM" id="MobiDB-lite"/>
    </source>
</evidence>
<dbReference type="PANTHER" id="PTHR13109:SF7">
    <property type="entry name" value="NEUROCHONDRIN"/>
    <property type="match status" value="1"/>
</dbReference>
<feature type="region of interest" description="Disordered" evidence="1">
    <location>
        <begin position="223"/>
        <end position="249"/>
    </location>
</feature>
<dbReference type="InterPro" id="IPR008709">
    <property type="entry name" value="Neurochondrin"/>
</dbReference>
<feature type="compositionally biased region" description="Low complexity" evidence="1">
    <location>
        <begin position="230"/>
        <end position="249"/>
    </location>
</feature>
<keyword evidence="3" id="KW-1185">Reference proteome</keyword>
<protein>
    <recommendedName>
        <fullName evidence="4">DUF1941-domain-containing protein</fullName>
    </recommendedName>
</protein>